<dbReference type="EMBL" id="GBRH01169311">
    <property type="protein sequence ID" value="JAE28585.1"/>
    <property type="molecule type" value="Transcribed_RNA"/>
</dbReference>
<dbReference type="AlphaFoldDB" id="A0A0A9GU72"/>
<reference evidence="1" key="1">
    <citation type="submission" date="2014-09" db="EMBL/GenBank/DDBJ databases">
        <authorList>
            <person name="Magalhaes I.L.F."/>
            <person name="Oliveira U."/>
            <person name="Santos F.R."/>
            <person name="Vidigal T.H.D.A."/>
            <person name="Brescovit A.D."/>
            <person name="Santos A.J."/>
        </authorList>
    </citation>
    <scope>NUCLEOTIDE SEQUENCE</scope>
    <source>
        <tissue evidence="1">Shoot tissue taken approximately 20 cm above the soil surface</tissue>
    </source>
</reference>
<protein>
    <submittedName>
        <fullName evidence="1">Uncharacterized protein</fullName>
    </submittedName>
</protein>
<organism evidence="1">
    <name type="scientific">Arundo donax</name>
    <name type="common">Giant reed</name>
    <name type="synonym">Donax arundinaceus</name>
    <dbReference type="NCBI Taxonomy" id="35708"/>
    <lineage>
        <taxon>Eukaryota</taxon>
        <taxon>Viridiplantae</taxon>
        <taxon>Streptophyta</taxon>
        <taxon>Embryophyta</taxon>
        <taxon>Tracheophyta</taxon>
        <taxon>Spermatophyta</taxon>
        <taxon>Magnoliopsida</taxon>
        <taxon>Liliopsida</taxon>
        <taxon>Poales</taxon>
        <taxon>Poaceae</taxon>
        <taxon>PACMAD clade</taxon>
        <taxon>Arundinoideae</taxon>
        <taxon>Arundineae</taxon>
        <taxon>Arundo</taxon>
    </lineage>
</organism>
<proteinExistence type="predicted"/>
<reference evidence="1" key="2">
    <citation type="journal article" date="2015" name="Data Brief">
        <title>Shoot transcriptome of the giant reed, Arundo donax.</title>
        <authorList>
            <person name="Barrero R.A."/>
            <person name="Guerrero F.D."/>
            <person name="Moolhuijzen P."/>
            <person name="Goolsby J.A."/>
            <person name="Tidwell J."/>
            <person name="Bellgard S.E."/>
            <person name="Bellgard M.I."/>
        </authorList>
    </citation>
    <scope>NUCLEOTIDE SEQUENCE</scope>
    <source>
        <tissue evidence="1">Shoot tissue taken approximately 20 cm above the soil surface</tissue>
    </source>
</reference>
<evidence type="ECO:0000313" key="1">
    <source>
        <dbReference type="EMBL" id="JAE28585.1"/>
    </source>
</evidence>
<accession>A0A0A9GU72</accession>
<name>A0A0A9GU72_ARUDO</name>
<sequence length="48" mass="5190">MSIRCRVTTAAKARSSSSRTSCMSGKGVVLWAWTKGAQPVATSYRVRV</sequence>